<dbReference type="GeneID" id="20529984"/>
<evidence type="ECO:0000259" key="11">
    <source>
        <dbReference type="Pfam" id="PF00483"/>
    </source>
</evidence>
<evidence type="ECO:0000256" key="7">
    <source>
        <dbReference type="ARBA" id="ARBA00044229"/>
    </source>
</evidence>
<comment type="function">
    <text evidence="8">Acts as a component of the translation initiation factor 2B (eIF2B) complex, which catalyzes the exchange of GDP for GTP on the eukaryotic initiation factor 2 (eIF2) complex gamma subunit. Its guanine nucleotide exchange factor activity is repressed when bound to eIF2 complex phosphorylated on the alpha subunit, thereby limiting the amount of methionyl-initiator methionine tRNA available to the ribosome and consequently global translation is repressed.</text>
</comment>
<evidence type="ECO:0000256" key="6">
    <source>
        <dbReference type="ARBA" id="ARBA00044196"/>
    </source>
</evidence>
<feature type="region of interest" description="Disordered" evidence="10">
    <location>
        <begin position="244"/>
        <end position="264"/>
    </location>
</feature>
<dbReference type="PANTHER" id="PTHR45989:SF1">
    <property type="entry name" value="TRANSLATION INITIATION FACTOR EIF-2B SUBUNIT GAMMA"/>
    <property type="match status" value="1"/>
</dbReference>
<dbReference type="STRING" id="691883.A0A058Z492"/>
<dbReference type="InterPro" id="IPR056729">
    <property type="entry name" value="GMPPB_C"/>
</dbReference>
<dbReference type="SUPFAM" id="SSF51161">
    <property type="entry name" value="Trimeric LpxA-like enzymes"/>
    <property type="match status" value="1"/>
</dbReference>
<dbReference type="RefSeq" id="XP_009497396.1">
    <property type="nucleotide sequence ID" value="XM_009499121.1"/>
</dbReference>
<keyword evidence="5" id="KW-0648">Protein biosynthesis</keyword>
<dbReference type="GO" id="GO:0005851">
    <property type="term" value="C:eukaryotic translation initiation factor 2B complex"/>
    <property type="evidence" value="ECO:0007669"/>
    <property type="project" value="TreeGrafter"/>
</dbReference>
<dbReference type="Proteomes" id="UP000030693">
    <property type="component" value="Unassembled WGS sequence"/>
</dbReference>
<comment type="subunit">
    <text evidence="9">Component of the translation initiation factor 2B (eIF2B) complex which is a heterodecamer of two sets of five different subunits: alpha, beta, gamma, delta and epsilon. Subunits alpha, beta and delta comprise a regulatory subcomplex and subunits epsilon and gamma comprise a catalytic subcomplex. Within the complex, the hexameric regulatory complex resides at the center, with the two heterodimeric catalytic subcomplexes bound on opposite sides.</text>
</comment>
<keyword evidence="3" id="KW-0963">Cytoplasm</keyword>
<dbReference type="SUPFAM" id="SSF53448">
    <property type="entry name" value="Nucleotide-diphospho-sugar transferases"/>
    <property type="match status" value="1"/>
</dbReference>
<comment type="subcellular location">
    <subcellularLocation>
        <location evidence="1">Cytoplasm</location>
        <location evidence="1">Cytosol</location>
    </subcellularLocation>
</comment>
<feature type="domain" description="Mannose-1-phosphate guanyltransferase C-terminal" evidence="12">
    <location>
        <begin position="424"/>
        <end position="488"/>
    </location>
</feature>
<evidence type="ECO:0000256" key="4">
    <source>
        <dbReference type="ARBA" id="ARBA00022540"/>
    </source>
</evidence>
<evidence type="ECO:0000256" key="9">
    <source>
        <dbReference type="ARBA" id="ARBA00046432"/>
    </source>
</evidence>
<dbReference type="Gene3D" id="2.160.10.10">
    <property type="entry name" value="Hexapeptide repeat proteins"/>
    <property type="match status" value="1"/>
</dbReference>
<dbReference type="InterPro" id="IPR005835">
    <property type="entry name" value="NTP_transferase_dom"/>
</dbReference>
<dbReference type="GO" id="GO:0005829">
    <property type="term" value="C:cytosol"/>
    <property type="evidence" value="ECO:0007669"/>
    <property type="project" value="UniProtKB-SubCell"/>
</dbReference>
<dbReference type="OrthoDB" id="10250549at2759"/>
<feature type="domain" description="Nucleotidyl transferase" evidence="11">
    <location>
        <begin position="12"/>
        <end position="149"/>
    </location>
</feature>
<dbReference type="GO" id="GO:0002183">
    <property type="term" value="P:cytoplasmic translational initiation"/>
    <property type="evidence" value="ECO:0007669"/>
    <property type="project" value="TreeGrafter"/>
</dbReference>
<keyword evidence="14" id="KW-1185">Reference proteome</keyword>
<organism evidence="13">
    <name type="scientific">Fonticula alba</name>
    <name type="common">Slime mold</name>
    <dbReference type="NCBI Taxonomy" id="691883"/>
    <lineage>
        <taxon>Eukaryota</taxon>
        <taxon>Rotosphaerida</taxon>
        <taxon>Fonticulaceae</taxon>
        <taxon>Fonticula</taxon>
    </lineage>
</organism>
<dbReference type="AlphaFoldDB" id="A0A058Z492"/>
<dbReference type="Gene3D" id="3.90.550.10">
    <property type="entry name" value="Spore Coat Polysaccharide Biosynthesis Protein SpsA, Chain A"/>
    <property type="match status" value="1"/>
</dbReference>
<keyword evidence="4" id="KW-0396">Initiation factor</keyword>
<sequence length="498" mass="54745">MSLRTFKNEFQVVILAGGYATKLDPLSSGDVPKALLPIANRPMLHYVLDYFSEMACDDILLITQPSFASKFTEFLHQASPGWKVDLCVVEAQGGTADALREVKDKIRGDFVVVSCDLITNLDIHLVFDIHRKHDSSMTIVTMTPEPSKDDVDGGLFLGTNESGDRLLFYQPVEDTFDSLNVRMAMLRHFPTLKIRRNVLDQHIYVFRNWVLELLDANEHLRSIQYDLVPFLVKAQYRSLGPASTTKSASELFNGTPGPGGPTGATLTDAEKVLSGSYAGVNALIPASTFTPWLSYSSRYAPKALSTVPTFRPQTAVGSPNVVADESAGAADFSQLTADSGDIAQETDFVEPPQRVVCSVVDFSRIRSPTGTALFCRRAATLSAYVRLNLDIHRRSILPIGMEKYLKASEELSTAAKNSGFRVFNSVIGNHCNIGEGVTIRNSIVMDHVTIETGVNLENSVVSAQCTIHRDAFLKDSFLAPGYTVEEEAHHVNDKLYLD</sequence>
<comment type="similarity">
    <text evidence="2">Belongs to the eIF-2B gamma/epsilon subunits family.</text>
</comment>
<proteinExistence type="inferred from homology"/>
<name>A0A058Z492_FONAL</name>
<dbReference type="eggNOG" id="KOG1462">
    <property type="taxonomic scope" value="Eukaryota"/>
</dbReference>
<evidence type="ECO:0000259" key="12">
    <source>
        <dbReference type="Pfam" id="PF25087"/>
    </source>
</evidence>
<evidence type="ECO:0000256" key="2">
    <source>
        <dbReference type="ARBA" id="ARBA00007878"/>
    </source>
</evidence>
<evidence type="ECO:0000256" key="1">
    <source>
        <dbReference type="ARBA" id="ARBA00004514"/>
    </source>
</evidence>
<evidence type="ECO:0000256" key="3">
    <source>
        <dbReference type="ARBA" id="ARBA00022490"/>
    </source>
</evidence>
<evidence type="ECO:0000313" key="14">
    <source>
        <dbReference type="Proteomes" id="UP000030693"/>
    </source>
</evidence>
<dbReference type="EMBL" id="KB932209">
    <property type="protein sequence ID" value="KCV68342.1"/>
    <property type="molecule type" value="Genomic_DNA"/>
</dbReference>
<evidence type="ECO:0000256" key="10">
    <source>
        <dbReference type="SAM" id="MobiDB-lite"/>
    </source>
</evidence>
<reference evidence="13" key="1">
    <citation type="submission" date="2013-04" db="EMBL/GenBank/DDBJ databases">
        <title>The Genome Sequence of Fonticula alba ATCC 38817.</title>
        <authorList>
            <consortium name="The Broad Institute Genomics Platform"/>
            <person name="Russ C."/>
            <person name="Cuomo C."/>
            <person name="Burger G."/>
            <person name="Gray M.W."/>
            <person name="Holland P.W.H."/>
            <person name="King N."/>
            <person name="Lang F.B.F."/>
            <person name="Roger A.J."/>
            <person name="Ruiz-Trillo I."/>
            <person name="Brown M."/>
            <person name="Walker B."/>
            <person name="Young S."/>
            <person name="Zeng Q."/>
            <person name="Gargeya S."/>
            <person name="Fitzgerald M."/>
            <person name="Haas B."/>
            <person name="Abouelleil A."/>
            <person name="Allen A.W."/>
            <person name="Alvarado L."/>
            <person name="Arachchi H.M."/>
            <person name="Berlin A.M."/>
            <person name="Chapman S.B."/>
            <person name="Gainer-Dewar J."/>
            <person name="Goldberg J."/>
            <person name="Griggs A."/>
            <person name="Gujja S."/>
            <person name="Hansen M."/>
            <person name="Howarth C."/>
            <person name="Imamovic A."/>
            <person name="Ireland A."/>
            <person name="Larimer J."/>
            <person name="McCowan C."/>
            <person name="Murphy C."/>
            <person name="Pearson M."/>
            <person name="Poon T.W."/>
            <person name="Priest M."/>
            <person name="Roberts A."/>
            <person name="Saif S."/>
            <person name="Shea T."/>
            <person name="Sisk P."/>
            <person name="Sykes S."/>
            <person name="Wortman J."/>
            <person name="Nusbaum C."/>
            <person name="Birren B."/>
        </authorList>
    </citation>
    <scope>NUCLEOTIDE SEQUENCE [LARGE SCALE GENOMIC DNA]</scope>
    <source>
        <strain evidence="13">ATCC 38817</strain>
    </source>
</reference>
<dbReference type="Pfam" id="PF25087">
    <property type="entry name" value="GMPPB_C"/>
    <property type="match status" value="1"/>
</dbReference>
<evidence type="ECO:0000256" key="5">
    <source>
        <dbReference type="ARBA" id="ARBA00022917"/>
    </source>
</evidence>
<dbReference type="InterPro" id="IPR051960">
    <property type="entry name" value="eIF2B_gamma"/>
</dbReference>
<dbReference type="GO" id="GO:0003743">
    <property type="term" value="F:translation initiation factor activity"/>
    <property type="evidence" value="ECO:0007669"/>
    <property type="project" value="UniProtKB-KW"/>
</dbReference>
<protein>
    <recommendedName>
        <fullName evidence="6">Translation initiation factor eIF2B subunit gamma</fullName>
    </recommendedName>
    <alternativeName>
        <fullName evidence="7">eIF2B GDP-GTP exchange factor subunit gamma</fullName>
    </alternativeName>
</protein>
<dbReference type="InterPro" id="IPR029044">
    <property type="entry name" value="Nucleotide-diphossugar_trans"/>
</dbReference>
<accession>A0A058Z492</accession>
<evidence type="ECO:0000313" key="13">
    <source>
        <dbReference type="EMBL" id="KCV68342.1"/>
    </source>
</evidence>
<dbReference type="PANTHER" id="PTHR45989">
    <property type="entry name" value="TRANSLATION INITIATION FACTOR EIF-2B SUBUNIT GAMMA"/>
    <property type="match status" value="1"/>
</dbReference>
<evidence type="ECO:0000256" key="8">
    <source>
        <dbReference type="ARBA" id="ARBA00045373"/>
    </source>
</evidence>
<dbReference type="Pfam" id="PF00483">
    <property type="entry name" value="NTP_transferase"/>
    <property type="match status" value="1"/>
</dbReference>
<dbReference type="GO" id="GO:0005085">
    <property type="term" value="F:guanyl-nucleotide exchange factor activity"/>
    <property type="evidence" value="ECO:0007669"/>
    <property type="project" value="TreeGrafter"/>
</dbReference>
<gene>
    <name evidence="13" type="ORF">H696_05259</name>
</gene>
<dbReference type="InterPro" id="IPR011004">
    <property type="entry name" value="Trimer_LpxA-like_sf"/>
</dbReference>